<dbReference type="Proteomes" id="UP001174136">
    <property type="component" value="Unassembled WGS sequence"/>
</dbReference>
<accession>A0AA47M3Y5</accession>
<feature type="compositionally biased region" description="Basic and acidic residues" evidence="1">
    <location>
        <begin position="65"/>
        <end position="74"/>
    </location>
</feature>
<proteinExistence type="predicted"/>
<feature type="region of interest" description="Disordered" evidence="1">
    <location>
        <begin position="59"/>
        <end position="110"/>
    </location>
</feature>
<comment type="caution">
    <text evidence="2">The sequence shown here is derived from an EMBL/GenBank/DDBJ whole genome shotgun (WGS) entry which is preliminary data.</text>
</comment>
<evidence type="ECO:0000313" key="2">
    <source>
        <dbReference type="EMBL" id="KAK0133069.1"/>
    </source>
</evidence>
<evidence type="ECO:0000256" key="1">
    <source>
        <dbReference type="SAM" id="MobiDB-lite"/>
    </source>
</evidence>
<sequence>MSLHDFLRDGGEAPHRIMNRLSQLIQNLDIAGLAPTFPFSPSSRKNSWRDWDDQIFMETSGGTDRALEVGREESGMGGEEMTGSSGVLTEEEEDQDEEEEEEGGLGTEGL</sequence>
<evidence type="ECO:0000313" key="3">
    <source>
        <dbReference type="Proteomes" id="UP001174136"/>
    </source>
</evidence>
<gene>
    <name evidence="2" type="ORF">N1851_031568</name>
</gene>
<feature type="compositionally biased region" description="Acidic residues" evidence="1">
    <location>
        <begin position="89"/>
        <end position="103"/>
    </location>
</feature>
<organism evidence="2 3">
    <name type="scientific">Merluccius polli</name>
    <name type="common">Benguela hake</name>
    <name type="synonym">Merluccius cadenati</name>
    <dbReference type="NCBI Taxonomy" id="89951"/>
    <lineage>
        <taxon>Eukaryota</taxon>
        <taxon>Metazoa</taxon>
        <taxon>Chordata</taxon>
        <taxon>Craniata</taxon>
        <taxon>Vertebrata</taxon>
        <taxon>Euteleostomi</taxon>
        <taxon>Actinopterygii</taxon>
        <taxon>Neopterygii</taxon>
        <taxon>Teleostei</taxon>
        <taxon>Neoteleostei</taxon>
        <taxon>Acanthomorphata</taxon>
        <taxon>Zeiogadaria</taxon>
        <taxon>Gadariae</taxon>
        <taxon>Gadiformes</taxon>
        <taxon>Gadoidei</taxon>
        <taxon>Merlucciidae</taxon>
        <taxon>Merluccius</taxon>
    </lineage>
</organism>
<name>A0AA47M3Y5_MERPO</name>
<protein>
    <submittedName>
        <fullName evidence="2">Uncharacterized protein</fullName>
    </submittedName>
</protein>
<keyword evidence="3" id="KW-1185">Reference proteome</keyword>
<reference evidence="2" key="1">
    <citation type="journal article" date="2023" name="Front. Mar. Sci.">
        <title>A new Merluccius polli reference genome to investigate the effects of global change in West African waters.</title>
        <authorList>
            <person name="Mateo J.L."/>
            <person name="Blanco-Fernandez C."/>
            <person name="Garcia-Vazquez E."/>
            <person name="Machado-Schiaffino G."/>
        </authorList>
    </citation>
    <scope>NUCLEOTIDE SEQUENCE</scope>
    <source>
        <strain evidence="2">C29</strain>
        <tissue evidence="2">Fin</tissue>
    </source>
</reference>
<dbReference type="EMBL" id="JAOPHQ010006024">
    <property type="protein sequence ID" value="KAK0133069.1"/>
    <property type="molecule type" value="Genomic_DNA"/>
</dbReference>
<dbReference type="AlphaFoldDB" id="A0AA47M3Y5"/>